<evidence type="ECO:0000313" key="3">
    <source>
        <dbReference type="Proteomes" id="UP000243200"/>
    </source>
</evidence>
<protein>
    <submittedName>
        <fullName evidence="2">PIR protein</fullName>
    </submittedName>
</protein>
<dbReference type="VEuPathDB" id="PlasmoDB:POWCR01_000145000"/>
<dbReference type="InterPro" id="IPR008780">
    <property type="entry name" value="Plasmodium_Vir"/>
</dbReference>
<name>A0A1C3KIN4_PLAOA</name>
<gene>
    <name evidence="2" type="primary">PowCR01_000145000</name>
    <name evidence="2" type="ORF">POWCR01_000145000</name>
</gene>
<dbReference type="OrthoDB" id="10305093at2759"/>
<organism evidence="2 3">
    <name type="scientific">Plasmodium ovale</name>
    <name type="common">malaria parasite P. ovale</name>
    <dbReference type="NCBI Taxonomy" id="36330"/>
    <lineage>
        <taxon>Eukaryota</taxon>
        <taxon>Sar</taxon>
        <taxon>Alveolata</taxon>
        <taxon>Apicomplexa</taxon>
        <taxon>Aconoidasida</taxon>
        <taxon>Haemosporida</taxon>
        <taxon>Plasmodiidae</taxon>
        <taxon>Plasmodium</taxon>
        <taxon>Plasmodium (Plasmodium)</taxon>
    </lineage>
</organism>
<sequence>MKHPSNVMINKLCSSKISSMDEKKYQKINKLYTAYKKCKQFISKKNHSTPCHYVNSCSTAYNNLLAVHSQQDDTNYCKALRDFKTILEANDLISTTKCDLKISNLLSYPDACDQILQKEQVIEPMIEKTGKSEAQIESGEESDPQSRDQKGEDPDESTILPSPVGATLPVTLISSGFGVLLILLSSYKFTPLGHWLRLQTQGFKGISENLNRENYEMKHNNCEYNDGNIEYSAYNISYNSL</sequence>
<proteinExistence type="predicted"/>
<evidence type="ECO:0000313" key="2">
    <source>
        <dbReference type="EMBL" id="SBT73707.1"/>
    </source>
</evidence>
<reference evidence="2 3" key="1">
    <citation type="submission" date="2016-06" db="EMBL/GenBank/DDBJ databases">
        <authorList>
            <consortium name="Pathogen Informatics"/>
        </authorList>
    </citation>
    <scope>NUCLEOTIDE SEQUENCE [LARGE SCALE GENOMIC DNA]</scope>
</reference>
<evidence type="ECO:0000256" key="1">
    <source>
        <dbReference type="SAM" id="MobiDB-lite"/>
    </source>
</evidence>
<dbReference type="Pfam" id="PF05795">
    <property type="entry name" value="Plasmodium_Vir"/>
    <property type="match status" value="1"/>
</dbReference>
<feature type="region of interest" description="Disordered" evidence="1">
    <location>
        <begin position="129"/>
        <end position="162"/>
    </location>
</feature>
<dbReference type="VEuPathDB" id="PlasmoDB:PocGH01_00180900"/>
<dbReference type="AlphaFoldDB" id="A0A1C3KIN4"/>
<dbReference type="EMBL" id="FLRJ01000479">
    <property type="protein sequence ID" value="SBT73707.1"/>
    <property type="molecule type" value="Genomic_DNA"/>
</dbReference>
<dbReference type="Proteomes" id="UP000243200">
    <property type="component" value="Unassembled WGS sequence"/>
</dbReference>
<accession>A0A1C3KIN4</accession>